<feature type="domain" description="Protein ENHANCED DISEASE RESISTANCE 2 C-terminal" evidence="1">
    <location>
        <begin position="85"/>
        <end position="127"/>
    </location>
</feature>
<dbReference type="EMBL" id="JBFOLJ010000008">
    <property type="protein sequence ID" value="KAL2515669.1"/>
    <property type="molecule type" value="Genomic_DNA"/>
</dbReference>
<name>A0ABD1TSG6_9LAMI</name>
<keyword evidence="3" id="KW-1185">Reference proteome</keyword>
<proteinExistence type="predicted"/>
<dbReference type="Pfam" id="PF07059">
    <property type="entry name" value="EDR2_C"/>
    <property type="match status" value="1"/>
</dbReference>
<gene>
    <name evidence="2" type="ORF">Fot_29640</name>
</gene>
<protein>
    <recommendedName>
        <fullName evidence="1">Protein ENHANCED DISEASE RESISTANCE 2 C-terminal domain-containing protein</fullName>
    </recommendedName>
</protein>
<reference evidence="3" key="1">
    <citation type="submission" date="2024-07" db="EMBL/GenBank/DDBJ databases">
        <title>Two chromosome-level genome assemblies of Korean endemic species Abeliophyllum distichum and Forsythia ovata (Oleaceae).</title>
        <authorList>
            <person name="Jang H."/>
        </authorList>
    </citation>
    <scope>NUCLEOTIDE SEQUENCE [LARGE SCALE GENOMIC DNA]</scope>
</reference>
<evidence type="ECO:0000313" key="2">
    <source>
        <dbReference type="EMBL" id="KAL2515669.1"/>
    </source>
</evidence>
<dbReference type="Proteomes" id="UP001604277">
    <property type="component" value="Unassembled WGS sequence"/>
</dbReference>
<comment type="caution">
    <text evidence="2">The sequence shown here is derived from an EMBL/GenBank/DDBJ whole genome shotgun (WGS) entry which is preliminary data.</text>
</comment>
<organism evidence="2 3">
    <name type="scientific">Forsythia ovata</name>
    <dbReference type="NCBI Taxonomy" id="205694"/>
    <lineage>
        <taxon>Eukaryota</taxon>
        <taxon>Viridiplantae</taxon>
        <taxon>Streptophyta</taxon>
        <taxon>Embryophyta</taxon>
        <taxon>Tracheophyta</taxon>
        <taxon>Spermatophyta</taxon>
        <taxon>Magnoliopsida</taxon>
        <taxon>eudicotyledons</taxon>
        <taxon>Gunneridae</taxon>
        <taxon>Pentapetalae</taxon>
        <taxon>asterids</taxon>
        <taxon>lamiids</taxon>
        <taxon>Lamiales</taxon>
        <taxon>Oleaceae</taxon>
        <taxon>Forsythieae</taxon>
        <taxon>Forsythia</taxon>
    </lineage>
</organism>
<dbReference type="AlphaFoldDB" id="A0ABD1TSG6"/>
<dbReference type="InterPro" id="IPR009769">
    <property type="entry name" value="EDR2_C"/>
</dbReference>
<evidence type="ECO:0000313" key="3">
    <source>
        <dbReference type="Proteomes" id="UP001604277"/>
    </source>
</evidence>
<sequence length="139" mass="15641">MKALNAQEFKKDFHQCTAFRASRAPGERSTLARALREDILSPRLHLMWQSKNRNNIKDQVQDSSVPDPAGRITEEQVQAQQSPPQFLRLALGCVIVVAVDMGFLVEAQSEEELSEKFFSAVKICQMEITSTTFVDNAMP</sequence>
<accession>A0ABD1TSG6</accession>
<evidence type="ECO:0000259" key="1">
    <source>
        <dbReference type="Pfam" id="PF07059"/>
    </source>
</evidence>